<evidence type="ECO:0000256" key="1">
    <source>
        <dbReference type="SAM" id="MobiDB-lite"/>
    </source>
</evidence>
<accession>A0AAV4E9J4</accession>
<dbReference type="InterPro" id="IPR011049">
    <property type="entry name" value="Serralysin-like_metalloprot_C"/>
</dbReference>
<evidence type="ECO:0000313" key="3">
    <source>
        <dbReference type="EMBL" id="GFR57376.1"/>
    </source>
</evidence>
<name>A0AAV4E9J4_9GAST</name>
<reference evidence="3 4" key="1">
    <citation type="journal article" date="2021" name="Elife">
        <title>Chloroplast acquisition without the gene transfer in kleptoplastic sea slugs, Plakobranchus ocellatus.</title>
        <authorList>
            <person name="Maeda T."/>
            <person name="Takahashi S."/>
            <person name="Yoshida T."/>
            <person name="Shimamura S."/>
            <person name="Takaki Y."/>
            <person name="Nagai Y."/>
            <person name="Toyoda A."/>
            <person name="Suzuki Y."/>
            <person name="Arimoto A."/>
            <person name="Ishii H."/>
            <person name="Satoh N."/>
            <person name="Nishiyama T."/>
            <person name="Hasebe M."/>
            <person name="Maruyama T."/>
            <person name="Minagawa J."/>
            <person name="Obokata J."/>
            <person name="Shigenobu S."/>
        </authorList>
    </citation>
    <scope>NUCLEOTIDE SEQUENCE [LARGE SCALE GENOMIC DNA]</scope>
</reference>
<protein>
    <submittedName>
        <fullName evidence="3">MIP-related peptides</fullName>
    </submittedName>
</protein>
<sequence>MKCGRSPATFLLVTWLSLALTQAGMQSAATAAKLESPAPTPPCQQKSLSKSDSNHAVSEAQSASDISNCHSSSSSGSDSSSVSNSNSQSQSASAHAMFKRGAPRFLGKRQKAPKYLGKRQKAPRFPGKRQTAPRFLGKRQMAPRFLGKRQQAPRFLGKRPYAPRFLGKRQSAPRFLGKRQYAPRFLGKRRQLVSGLLDTTGDGQGLLELSAPSFSFADVDDGSYLEDKRLAAPKFLGKRLLFADDTLRKREGDTPFVNAAEFIKTYRKSDPYFMGKRDIGLFNIDEDDGENVYGDSLLDEDMEDGKRGAPRFLGKRGAPRFLGKRGAPRFLGKRGAPRFLGKRGAPRFLGKRGAPRFLGKRGAPRFLGKRGAPRFLGKRGAPRFLGKRGAPRFLGKRGAPRFLGKRGAPRFLGKRDFDGLTTVFHDDPVDATIDDFSGLTRARSTFFDDAGDFEPEVSLTQSTWSDLDPLPSDESIANIMKLLENKGGYSGQLLDSPSPGEADAEAGRENFNSAEGQAQR</sequence>
<feature type="compositionally biased region" description="Polar residues" evidence="1">
    <location>
        <begin position="43"/>
        <end position="61"/>
    </location>
</feature>
<feature type="region of interest" description="Disordered" evidence="1">
    <location>
        <begin position="32"/>
        <end position="130"/>
    </location>
</feature>
<feature type="compositionally biased region" description="Polar residues" evidence="1">
    <location>
        <begin position="510"/>
        <end position="520"/>
    </location>
</feature>
<keyword evidence="2" id="KW-0732">Signal</keyword>
<dbReference type="Proteomes" id="UP000762676">
    <property type="component" value="Unassembled WGS sequence"/>
</dbReference>
<gene>
    <name evidence="3" type="ORF">ElyMa_005336100</name>
</gene>
<feature type="chain" id="PRO_5043551179" evidence="2">
    <location>
        <begin position="24"/>
        <end position="520"/>
    </location>
</feature>
<dbReference type="AlphaFoldDB" id="A0AAV4E9J4"/>
<feature type="compositionally biased region" description="Low complexity" evidence="1">
    <location>
        <begin position="62"/>
        <end position="94"/>
    </location>
</feature>
<feature type="region of interest" description="Disordered" evidence="1">
    <location>
        <begin position="488"/>
        <end position="520"/>
    </location>
</feature>
<comment type="caution">
    <text evidence="3">The sequence shown here is derived from an EMBL/GenBank/DDBJ whole genome shotgun (WGS) entry which is preliminary data.</text>
</comment>
<feature type="compositionally biased region" description="Basic residues" evidence="1">
    <location>
        <begin position="97"/>
        <end position="122"/>
    </location>
</feature>
<organism evidence="3 4">
    <name type="scientific">Elysia marginata</name>
    <dbReference type="NCBI Taxonomy" id="1093978"/>
    <lineage>
        <taxon>Eukaryota</taxon>
        <taxon>Metazoa</taxon>
        <taxon>Spiralia</taxon>
        <taxon>Lophotrochozoa</taxon>
        <taxon>Mollusca</taxon>
        <taxon>Gastropoda</taxon>
        <taxon>Heterobranchia</taxon>
        <taxon>Euthyneura</taxon>
        <taxon>Panpulmonata</taxon>
        <taxon>Sacoglossa</taxon>
        <taxon>Placobranchoidea</taxon>
        <taxon>Plakobranchidae</taxon>
        <taxon>Elysia</taxon>
    </lineage>
</organism>
<evidence type="ECO:0000313" key="4">
    <source>
        <dbReference type="Proteomes" id="UP000762676"/>
    </source>
</evidence>
<proteinExistence type="predicted"/>
<evidence type="ECO:0000256" key="2">
    <source>
        <dbReference type="SAM" id="SignalP"/>
    </source>
</evidence>
<dbReference type="SUPFAM" id="SSF51120">
    <property type="entry name" value="beta-Roll"/>
    <property type="match status" value="1"/>
</dbReference>
<dbReference type="EMBL" id="BMAT01010618">
    <property type="protein sequence ID" value="GFR57376.1"/>
    <property type="molecule type" value="Genomic_DNA"/>
</dbReference>
<keyword evidence="4" id="KW-1185">Reference proteome</keyword>
<feature type="signal peptide" evidence="2">
    <location>
        <begin position="1"/>
        <end position="23"/>
    </location>
</feature>